<dbReference type="AlphaFoldDB" id="A0A183GEQ5"/>
<feature type="domain" description="ABC transporter" evidence="3">
    <location>
        <begin position="241"/>
        <end position="324"/>
    </location>
</feature>
<dbReference type="InterPro" id="IPR003439">
    <property type="entry name" value="ABC_transporter-like_ATP-bd"/>
</dbReference>
<dbReference type="OrthoDB" id="2110130at2759"/>
<evidence type="ECO:0000256" key="2">
    <source>
        <dbReference type="SAM" id="MobiDB-lite"/>
    </source>
</evidence>
<name>A0A183GEQ5_HELPZ</name>
<dbReference type="WBParaSite" id="HPBE_0002082901-mRNA-1">
    <property type="protein sequence ID" value="HPBE_0002082901-mRNA-1"/>
    <property type="gene ID" value="HPBE_0002082901"/>
</dbReference>
<dbReference type="InterPro" id="IPR027417">
    <property type="entry name" value="P-loop_NTPase"/>
</dbReference>
<evidence type="ECO:0000313" key="5">
    <source>
        <dbReference type="Proteomes" id="UP000050761"/>
    </source>
</evidence>
<evidence type="ECO:0000313" key="6">
    <source>
        <dbReference type="WBParaSite" id="HPBE_0002082901-mRNA-1"/>
    </source>
</evidence>
<keyword evidence="5" id="KW-1185">Reference proteome</keyword>
<gene>
    <name evidence="4" type="ORF">HPBE_LOCUS20828</name>
</gene>
<dbReference type="FunFam" id="3.40.50.300:FF:001197">
    <property type="entry name" value="Putative ATP-binding cassette family ATPase"/>
    <property type="match status" value="1"/>
</dbReference>
<accession>A0A3P8FTB9</accession>
<dbReference type="Gene3D" id="3.40.50.300">
    <property type="entry name" value="P-loop containing nucleotide triphosphate hydrolases"/>
    <property type="match status" value="1"/>
</dbReference>
<protein>
    <submittedName>
        <fullName evidence="6">ABC transporter domain-containing protein</fullName>
    </submittedName>
</protein>
<dbReference type="EMBL" id="UZAH01032474">
    <property type="protein sequence ID" value="VDP22026.1"/>
    <property type="molecule type" value="Genomic_DNA"/>
</dbReference>
<dbReference type="GO" id="GO:0016887">
    <property type="term" value="F:ATP hydrolysis activity"/>
    <property type="evidence" value="ECO:0007669"/>
    <property type="project" value="InterPro"/>
</dbReference>
<dbReference type="SUPFAM" id="SSF52540">
    <property type="entry name" value="P-loop containing nucleoside triphosphate hydrolases"/>
    <property type="match status" value="1"/>
</dbReference>
<evidence type="ECO:0000313" key="4">
    <source>
        <dbReference type="EMBL" id="VDP22026.1"/>
    </source>
</evidence>
<keyword evidence="1" id="KW-0677">Repeat</keyword>
<evidence type="ECO:0000256" key="1">
    <source>
        <dbReference type="ARBA" id="ARBA00022737"/>
    </source>
</evidence>
<dbReference type="GO" id="GO:0005524">
    <property type="term" value="F:ATP binding"/>
    <property type="evidence" value="ECO:0007669"/>
    <property type="project" value="InterPro"/>
</dbReference>
<dbReference type="Proteomes" id="UP000050761">
    <property type="component" value="Unassembled WGS sequence"/>
</dbReference>
<dbReference type="PANTHER" id="PTHR19211">
    <property type="entry name" value="ATP-BINDING TRANSPORT PROTEIN-RELATED"/>
    <property type="match status" value="1"/>
</dbReference>
<sequence length="419" mass="46791">MVQHVSFRYSDDTEDGHVSLFRRIPMDPTTPQETPPVTSIRSGGVTTAKAEMTPGSRERELAGGAMVTPPYLNKHLPDAVSDDRATQVVPPTTGVAVPAKPEKTQGAQGKSLKRNIKATVLTFRAIVDRPHVARVQLLLCNISDRALYFKLKSNVGSNVSVCIESWCSPSGQVLWNSKAVRVIQALPAGNAEIPPHAQVRLILTWTRPPQYDHWRDVPPPKLLIVTKFMDDTTGDNDASATSIRLIHLHEELPLEKSALEFMMSSFPDVKEKEEMRKIVGRYGITGREQVCPMKQLSDGQRCRVSFAWLAWQQPHLLLLDEPTNHLDMESIDALAEAINCFTGGMILVSHDFRLVSQEHLRHEIERDIRSREKVLTKEPTGAELTKPVVPPRPTKVDKDKSILVENPVFEAHPDEISDV</sequence>
<accession>A0A183GEQ5</accession>
<organism evidence="5 6">
    <name type="scientific">Heligmosomoides polygyrus</name>
    <name type="common">Parasitic roundworm</name>
    <dbReference type="NCBI Taxonomy" id="6339"/>
    <lineage>
        <taxon>Eukaryota</taxon>
        <taxon>Metazoa</taxon>
        <taxon>Ecdysozoa</taxon>
        <taxon>Nematoda</taxon>
        <taxon>Chromadorea</taxon>
        <taxon>Rhabditida</taxon>
        <taxon>Rhabditina</taxon>
        <taxon>Rhabditomorpha</taxon>
        <taxon>Strongyloidea</taxon>
        <taxon>Heligmosomidae</taxon>
        <taxon>Heligmosomoides</taxon>
    </lineage>
</organism>
<dbReference type="InterPro" id="IPR050611">
    <property type="entry name" value="ABCF"/>
</dbReference>
<evidence type="ECO:0000259" key="3">
    <source>
        <dbReference type="Pfam" id="PF00005"/>
    </source>
</evidence>
<reference evidence="6" key="2">
    <citation type="submission" date="2019-09" db="UniProtKB">
        <authorList>
            <consortium name="WormBaseParasite"/>
        </authorList>
    </citation>
    <scope>IDENTIFICATION</scope>
</reference>
<proteinExistence type="predicted"/>
<dbReference type="PANTHER" id="PTHR19211:SF15">
    <property type="entry name" value="ATP-BINDING CASSETTE SUB-FAMILY F MEMBER 2"/>
    <property type="match status" value="1"/>
</dbReference>
<reference evidence="4 5" key="1">
    <citation type="submission" date="2018-11" db="EMBL/GenBank/DDBJ databases">
        <authorList>
            <consortium name="Pathogen Informatics"/>
        </authorList>
    </citation>
    <scope>NUCLEOTIDE SEQUENCE [LARGE SCALE GENOMIC DNA]</scope>
</reference>
<dbReference type="Pfam" id="PF00005">
    <property type="entry name" value="ABC_tran"/>
    <property type="match status" value="1"/>
</dbReference>
<feature type="region of interest" description="Disordered" evidence="2">
    <location>
        <begin position="377"/>
        <end position="397"/>
    </location>
</feature>